<evidence type="ECO:0000256" key="1">
    <source>
        <dbReference type="SAM" id="MobiDB-lite"/>
    </source>
</evidence>
<dbReference type="PANTHER" id="PTHR46274">
    <property type="entry name" value="PHOSPHATIDYLINOSITOL PHOSPHATASE"/>
    <property type="match status" value="1"/>
</dbReference>
<evidence type="ECO:0000259" key="2">
    <source>
        <dbReference type="PROSITE" id="PS50056"/>
    </source>
</evidence>
<accession>A0A7S4RLX0</accession>
<dbReference type="InterPro" id="IPR016130">
    <property type="entry name" value="Tyr_Pase_AS"/>
</dbReference>
<name>A0A7S4RLX0_9STRA</name>
<dbReference type="AlphaFoldDB" id="A0A7S4RLX0"/>
<organism evidence="3">
    <name type="scientific">Ditylum brightwellii</name>
    <dbReference type="NCBI Taxonomy" id="49249"/>
    <lineage>
        <taxon>Eukaryota</taxon>
        <taxon>Sar</taxon>
        <taxon>Stramenopiles</taxon>
        <taxon>Ochrophyta</taxon>
        <taxon>Bacillariophyta</taxon>
        <taxon>Mediophyceae</taxon>
        <taxon>Lithodesmiophycidae</taxon>
        <taxon>Lithodesmiales</taxon>
        <taxon>Lithodesmiaceae</taxon>
        <taxon>Ditylum</taxon>
    </lineage>
</organism>
<evidence type="ECO:0000313" key="3">
    <source>
        <dbReference type="EMBL" id="CAE4618998.1"/>
    </source>
</evidence>
<dbReference type="SUPFAM" id="SSF52799">
    <property type="entry name" value="(Phosphotyrosine protein) phosphatases II"/>
    <property type="match status" value="1"/>
</dbReference>
<reference evidence="3" key="1">
    <citation type="submission" date="2021-01" db="EMBL/GenBank/DDBJ databases">
        <authorList>
            <person name="Corre E."/>
            <person name="Pelletier E."/>
            <person name="Niang G."/>
            <person name="Scheremetjew M."/>
            <person name="Finn R."/>
            <person name="Kale V."/>
            <person name="Holt S."/>
            <person name="Cochrane G."/>
            <person name="Meng A."/>
            <person name="Brown T."/>
            <person name="Cohen L."/>
        </authorList>
    </citation>
    <scope>NUCLEOTIDE SEQUENCE</scope>
    <source>
        <strain evidence="3">GSO104</strain>
    </source>
</reference>
<proteinExistence type="predicted"/>
<gene>
    <name evidence="3" type="ORF">DBRI00130_LOCUS21090</name>
</gene>
<dbReference type="PANTHER" id="PTHR46274:SF6">
    <property type="entry name" value="TYR_PHOSPHATASE_2 DOMAIN-CONTAINING PROTEIN"/>
    <property type="match status" value="1"/>
</dbReference>
<feature type="domain" description="Tyrosine specific protein phosphatases" evidence="2">
    <location>
        <begin position="17"/>
        <end position="89"/>
    </location>
</feature>
<feature type="compositionally biased region" description="Low complexity" evidence="1">
    <location>
        <begin position="124"/>
        <end position="135"/>
    </location>
</feature>
<dbReference type="EMBL" id="HBNS01026796">
    <property type="protein sequence ID" value="CAE4618998.1"/>
    <property type="molecule type" value="Transcribed_RNA"/>
</dbReference>
<dbReference type="InterPro" id="IPR000340">
    <property type="entry name" value="Dual-sp_phosphatase_cat-dom"/>
</dbReference>
<feature type="region of interest" description="Disordered" evidence="1">
    <location>
        <begin position="108"/>
        <end position="135"/>
    </location>
</feature>
<protein>
    <recommendedName>
        <fullName evidence="2">Tyrosine specific protein phosphatases domain-containing protein</fullName>
    </recommendedName>
</protein>
<dbReference type="InterPro" id="IPR000387">
    <property type="entry name" value="Tyr_Pase_dom"/>
</dbReference>
<dbReference type="InterPro" id="IPR029021">
    <property type="entry name" value="Prot-tyrosine_phosphatase-like"/>
</dbReference>
<dbReference type="PROSITE" id="PS50056">
    <property type="entry name" value="TYR_PHOSPHATASE_2"/>
    <property type="match status" value="1"/>
</dbReference>
<dbReference type="Gene3D" id="3.90.190.10">
    <property type="entry name" value="Protein tyrosine phosphatase superfamily"/>
    <property type="match status" value="1"/>
</dbReference>
<dbReference type="PROSITE" id="PS00383">
    <property type="entry name" value="TYR_PHOSPHATASE_1"/>
    <property type="match status" value="1"/>
</dbReference>
<dbReference type="Pfam" id="PF00782">
    <property type="entry name" value="DSPc"/>
    <property type="match status" value="1"/>
</dbReference>
<sequence length="135" mass="15632">MSHLWLRTVDHFEPSLGDIKKAVAFIEKNKSQGNKVYVHCRAGHGRSAAIVFAWLLYKDPYVNAKELNEQLCNVRNVRKKLWNQPNIKEFHKWLKNDEDRHGGIFIVNDTDGSDDTEEEDWDFDLSSGDISSDLD</sequence>
<feature type="compositionally biased region" description="Acidic residues" evidence="1">
    <location>
        <begin position="111"/>
        <end position="123"/>
    </location>
</feature>